<dbReference type="RefSeq" id="WP_157899115.1">
    <property type="nucleotide sequence ID" value="NZ_CP015136.1"/>
</dbReference>
<evidence type="ECO:0000313" key="2">
    <source>
        <dbReference type="EMBL" id="AMY09412.1"/>
    </source>
</evidence>
<evidence type="ECO:0008006" key="4">
    <source>
        <dbReference type="Google" id="ProtNLM"/>
    </source>
</evidence>
<keyword evidence="3" id="KW-1185">Reference proteome</keyword>
<organism evidence="2 3">
    <name type="scientific">Luteitalea pratensis</name>
    <dbReference type="NCBI Taxonomy" id="1855912"/>
    <lineage>
        <taxon>Bacteria</taxon>
        <taxon>Pseudomonadati</taxon>
        <taxon>Acidobacteriota</taxon>
        <taxon>Vicinamibacteria</taxon>
        <taxon>Vicinamibacterales</taxon>
        <taxon>Vicinamibacteraceae</taxon>
        <taxon>Luteitalea</taxon>
    </lineage>
</organism>
<keyword evidence="1" id="KW-0732">Signal</keyword>
<reference evidence="2 3" key="1">
    <citation type="journal article" date="2016" name="Genome Announc.">
        <title>First Complete Genome Sequence of a Subdivision 6 Acidobacterium Strain.</title>
        <authorList>
            <person name="Huang S."/>
            <person name="Vieira S."/>
            <person name="Bunk B."/>
            <person name="Riedel T."/>
            <person name="Sproer C."/>
            <person name="Overmann J."/>
        </authorList>
    </citation>
    <scope>NUCLEOTIDE SEQUENCE [LARGE SCALE GENOMIC DNA]</scope>
    <source>
        <strain evidence="3">DSM 100886 HEG_-6_39</strain>
    </source>
</reference>
<dbReference type="SUPFAM" id="SSF55486">
    <property type="entry name" value="Metalloproteases ('zincins'), catalytic domain"/>
    <property type="match status" value="1"/>
</dbReference>
<name>A0A143PLE5_LUTPR</name>
<gene>
    <name evidence="2" type="ORF">LuPra_02629</name>
</gene>
<dbReference type="OrthoDB" id="133959at2"/>
<dbReference type="Proteomes" id="UP000076079">
    <property type="component" value="Chromosome"/>
</dbReference>
<protein>
    <recommendedName>
        <fullName evidence="4">Matrixin</fullName>
    </recommendedName>
</protein>
<evidence type="ECO:0000256" key="1">
    <source>
        <dbReference type="SAM" id="SignalP"/>
    </source>
</evidence>
<sequence length="233" mass="24853" precursor="true">MRSIPTAQLLRVSVVLTGLIAQPPASLAQEQMGTVGNAPVFRVWTYVTGPLDLADRDTAEQIAQDLLGTAGITVDWRHCDRAGTCSLEDVAPPSVTLILMSAVRPTCGTAALAPAVKAATVLVSVPCVEEVVFKLQRRVSTRTHPRVSTLKRRHLLGAAIAHELGHVLGLPHASTGLMRARLEIGDIVALMQGTLTFSGAEVERMRTSAMWEAPVLTPTAIVDARDKAMTARP</sequence>
<proteinExistence type="predicted"/>
<reference evidence="3" key="2">
    <citation type="submission" date="2016-04" db="EMBL/GenBank/DDBJ databases">
        <title>First Complete Genome Sequence of a Subdivision 6 Acidobacterium.</title>
        <authorList>
            <person name="Huang S."/>
            <person name="Vieira S."/>
            <person name="Bunk B."/>
            <person name="Riedel T."/>
            <person name="Sproeer C."/>
            <person name="Overmann J."/>
        </authorList>
    </citation>
    <scope>NUCLEOTIDE SEQUENCE [LARGE SCALE GENOMIC DNA]</scope>
    <source>
        <strain evidence="3">DSM 100886 HEG_-6_39</strain>
    </source>
</reference>
<evidence type="ECO:0000313" key="3">
    <source>
        <dbReference type="Proteomes" id="UP000076079"/>
    </source>
</evidence>
<dbReference type="STRING" id="1855912.LuPra_02629"/>
<dbReference type="AlphaFoldDB" id="A0A143PLE5"/>
<dbReference type="EMBL" id="CP015136">
    <property type="protein sequence ID" value="AMY09412.1"/>
    <property type="molecule type" value="Genomic_DNA"/>
</dbReference>
<dbReference type="KEGG" id="abac:LuPra_02629"/>
<feature type="signal peptide" evidence="1">
    <location>
        <begin position="1"/>
        <end position="28"/>
    </location>
</feature>
<feature type="chain" id="PRO_5007511591" description="Matrixin" evidence="1">
    <location>
        <begin position="29"/>
        <end position="233"/>
    </location>
</feature>
<accession>A0A143PLE5</accession>